<reference evidence="3" key="1">
    <citation type="journal article" date="2019" name="Int. J. Syst. Evol. Microbiol.">
        <title>The Global Catalogue of Microorganisms (GCM) 10K type strain sequencing project: providing services to taxonomists for standard genome sequencing and annotation.</title>
        <authorList>
            <consortium name="The Broad Institute Genomics Platform"/>
            <consortium name="The Broad Institute Genome Sequencing Center for Infectious Disease"/>
            <person name="Wu L."/>
            <person name="Ma J."/>
        </authorList>
    </citation>
    <scope>NUCLEOTIDE SEQUENCE [LARGE SCALE GENOMIC DNA]</scope>
    <source>
        <strain evidence="3">NBRC 107710</strain>
    </source>
</reference>
<sequence length="545" mass="54367">MLCSLCRALIALVCLSGAAAAQSSTLPEIGLQNVGSCRQFAVRDRTSTTVVPLGCFDTTKQTFQLAPVAQPASGAFFTTFNSAVGAQYGIPTPSKVGAKVNRVNDRLLVGGATANSGDFPATTKDWYEQLEAGTTHPIGFRTSWAQTASISTNGGIGILGAARTSDINLPTFQLAMGGLFATNNDNTTNQQLATAMYAVAFRQPGAGIGTYTGTVGAEIDIANLGNSVQLLPSNVDSPAGHTTALKLNSGAVVPGATTASAALTIGNNGAKFLTGIVMAQTAIAGLTYDGSGNVTGGGASAMRMSVFQTLEWFNTQAGSPSSTITSEVLTPANGQSIRFRDAGTFIGDATGNIPSLLIPYIGGTQTAAGVVQAGQASTPTSFAASPLGGSNADVALRSAGTGKLVLGNASSDYVTVTSAGASTNRVTIGSNGTPAAASMTKTAALGTVIQGATGTISDLNILSAAGGSVLAVPAGTTTVVFSGAIQLPNVTVATLPTCNTAAKGTLVSLTDFNGTAQWNGPIAGGNAGGTQVLLAFCTGSAWTQH</sequence>
<dbReference type="Proteomes" id="UP001156881">
    <property type="component" value="Unassembled WGS sequence"/>
</dbReference>
<feature type="signal peptide" evidence="1">
    <location>
        <begin position="1"/>
        <end position="21"/>
    </location>
</feature>
<proteinExistence type="predicted"/>
<dbReference type="EMBL" id="BSPG01000058">
    <property type="protein sequence ID" value="GLS46883.1"/>
    <property type="molecule type" value="Genomic_DNA"/>
</dbReference>
<comment type="caution">
    <text evidence="2">The sequence shown here is derived from an EMBL/GenBank/DDBJ whole genome shotgun (WGS) entry which is preliminary data.</text>
</comment>
<gene>
    <name evidence="2" type="ORF">GCM10007884_48800</name>
</gene>
<evidence type="ECO:0000256" key="1">
    <source>
        <dbReference type="SAM" id="SignalP"/>
    </source>
</evidence>
<keyword evidence="1" id="KW-0732">Signal</keyword>
<name>A0ABQ6DF18_9HYPH</name>
<evidence type="ECO:0000313" key="2">
    <source>
        <dbReference type="EMBL" id="GLS46883.1"/>
    </source>
</evidence>
<organism evidence="2 3">
    <name type="scientific">Methylobacterium brachythecii</name>
    <dbReference type="NCBI Taxonomy" id="1176177"/>
    <lineage>
        <taxon>Bacteria</taxon>
        <taxon>Pseudomonadati</taxon>
        <taxon>Pseudomonadota</taxon>
        <taxon>Alphaproteobacteria</taxon>
        <taxon>Hyphomicrobiales</taxon>
        <taxon>Methylobacteriaceae</taxon>
        <taxon>Methylobacterium</taxon>
    </lineage>
</organism>
<keyword evidence="3" id="KW-1185">Reference proteome</keyword>
<evidence type="ECO:0000313" key="3">
    <source>
        <dbReference type="Proteomes" id="UP001156881"/>
    </source>
</evidence>
<accession>A0ABQ6DF18</accession>
<protein>
    <submittedName>
        <fullName evidence="2">Uncharacterized protein</fullName>
    </submittedName>
</protein>
<feature type="chain" id="PRO_5046340500" evidence="1">
    <location>
        <begin position="22"/>
        <end position="545"/>
    </location>
</feature>